<organism evidence="3 4">
    <name type="scientific">Cimex lectularius</name>
    <name type="common">Bed bug</name>
    <name type="synonym">Acanthia lectularia</name>
    <dbReference type="NCBI Taxonomy" id="79782"/>
    <lineage>
        <taxon>Eukaryota</taxon>
        <taxon>Metazoa</taxon>
        <taxon>Ecdysozoa</taxon>
        <taxon>Arthropoda</taxon>
        <taxon>Hexapoda</taxon>
        <taxon>Insecta</taxon>
        <taxon>Pterygota</taxon>
        <taxon>Neoptera</taxon>
        <taxon>Paraneoptera</taxon>
        <taxon>Hemiptera</taxon>
        <taxon>Heteroptera</taxon>
        <taxon>Panheteroptera</taxon>
        <taxon>Cimicomorpha</taxon>
        <taxon>Cimicidae</taxon>
        <taxon>Cimex</taxon>
    </lineage>
</organism>
<feature type="compositionally biased region" description="Polar residues" evidence="1">
    <location>
        <begin position="36"/>
        <end position="47"/>
    </location>
</feature>
<dbReference type="RefSeq" id="XP_014253674.1">
    <property type="nucleotide sequence ID" value="XM_014398188.2"/>
</dbReference>
<evidence type="ECO:0000313" key="4">
    <source>
        <dbReference type="Proteomes" id="UP000494040"/>
    </source>
</evidence>
<evidence type="ECO:0000256" key="2">
    <source>
        <dbReference type="SAM" id="SignalP"/>
    </source>
</evidence>
<accession>A0A8I6RZF8</accession>
<reference evidence="3" key="1">
    <citation type="submission" date="2022-01" db="UniProtKB">
        <authorList>
            <consortium name="EnsemblMetazoa"/>
        </authorList>
    </citation>
    <scope>IDENTIFICATION</scope>
</reference>
<evidence type="ECO:0000256" key="1">
    <source>
        <dbReference type="SAM" id="MobiDB-lite"/>
    </source>
</evidence>
<dbReference type="Proteomes" id="UP000494040">
    <property type="component" value="Unassembled WGS sequence"/>
</dbReference>
<dbReference type="GeneID" id="106668964"/>
<proteinExistence type="predicted"/>
<keyword evidence="2" id="KW-0732">Signal</keyword>
<protein>
    <recommendedName>
        <fullName evidence="5">CPR type cuticle protein</fullName>
    </recommendedName>
</protein>
<name>A0A8I6RZF8_CIMLE</name>
<sequence length="147" mass="15436">MNSAIIFFAVVGAVLSMPYEGHMSQASQEGHGGGQRVQTDQGSSQRSFRGGNEQLRQNQGRSFGGLGDKPYGASLIDTPTMVGYEAVIPGATSRFVKYRNEFGRSGKSQGGFGQSGQGGQGQQAGFRNSQDGYGQSSASASRKGQGW</sequence>
<evidence type="ECO:0000313" key="3">
    <source>
        <dbReference type="EnsemblMetazoa" id="XP_014253674.1"/>
    </source>
</evidence>
<feature type="region of interest" description="Disordered" evidence="1">
    <location>
        <begin position="102"/>
        <end position="147"/>
    </location>
</feature>
<dbReference type="KEGG" id="clec:106668964"/>
<feature type="region of interest" description="Disordered" evidence="1">
    <location>
        <begin position="23"/>
        <end position="71"/>
    </location>
</feature>
<keyword evidence="4" id="KW-1185">Reference proteome</keyword>
<feature type="signal peptide" evidence="2">
    <location>
        <begin position="1"/>
        <end position="16"/>
    </location>
</feature>
<dbReference type="OrthoDB" id="6631061at2759"/>
<feature type="compositionally biased region" description="Gly residues" evidence="1">
    <location>
        <begin position="108"/>
        <end position="122"/>
    </location>
</feature>
<feature type="chain" id="PRO_5035166494" description="CPR type cuticle protein" evidence="2">
    <location>
        <begin position="17"/>
        <end position="147"/>
    </location>
</feature>
<dbReference type="AlphaFoldDB" id="A0A8I6RZF8"/>
<evidence type="ECO:0008006" key="5">
    <source>
        <dbReference type="Google" id="ProtNLM"/>
    </source>
</evidence>
<feature type="compositionally biased region" description="Polar residues" evidence="1">
    <location>
        <begin position="127"/>
        <end position="147"/>
    </location>
</feature>
<dbReference type="EnsemblMetazoa" id="XM_014398188.2">
    <property type="protein sequence ID" value="XP_014253674.1"/>
    <property type="gene ID" value="LOC106668964"/>
</dbReference>